<dbReference type="Gene3D" id="2.60.40.1190">
    <property type="match status" value="1"/>
</dbReference>
<sequence>MKKPFKMNNIFNQFILSFTVILLLASCGESPPSKLTIPYSEKDIQVDGVIDSEEWSQAAIIEKLIAPWENDATDKTLLKAFVSSNYFNFSFQVWDQTLVTIPFERELSVAAGDRVELFFSSDSTLAKYYCIEMDPNGNVLDYSAEHYREFNESWDFKNINVATEITDKGYSVEGRIPLAELNELGISTPFYLGVFRADFKKPQSKDISWYSWIKPQNPTPDFHIPSAFAQTKFEAPIK</sequence>
<name>A0A0H4PFK9_9BACT</name>
<accession>A0A0H4PFK9</accession>
<dbReference type="AlphaFoldDB" id="A0A0H4PFK9"/>
<gene>
    <name evidence="2" type="ORF">CA2015_2448</name>
</gene>
<dbReference type="Pfam" id="PF06452">
    <property type="entry name" value="CBM9_1"/>
    <property type="match status" value="1"/>
</dbReference>
<dbReference type="InterPro" id="IPR010502">
    <property type="entry name" value="Carb-bd_dom_fam9"/>
</dbReference>
<dbReference type="CDD" id="cd09620">
    <property type="entry name" value="CBM9_like_3"/>
    <property type="match status" value="1"/>
</dbReference>
<dbReference type="GO" id="GO:0004553">
    <property type="term" value="F:hydrolase activity, hydrolyzing O-glycosyl compounds"/>
    <property type="evidence" value="ECO:0007669"/>
    <property type="project" value="InterPro"/>
</dbReference>
<reference evidence="2 3" key="1">
    <citation type="submission" date="2015-07" db="EMBL/GenBank/DDBJ databases">
        <authorList>
            <person name="Kim K.M."/>
        </authorList>
    </citation>
    <scope>NUCLEOTIDE SEQUENCE [LARGE SCALE GENOMIC DNA]</scope>
    <source>
        <strain evidence="2 3">KCTC 12363</strain>
    </source>
</reference>
<dbReference type="PROSITE" id="PS51257">
    <property type="entry name" value="PROKAR_LIPOPROTEIN"/>
    <property type="match status" value="1"/>
</dbReference>
<evidence type="ECO:0000259" key="1">
    <source>
        <dbReference type="Pfam" id="PF06452"/>
    </source>
</evidence>
<dbReference type="EMBL" id="CP012040">
    <property type="protein sequence ID" value="AKP51860.1"/>
    <property type="molecule type" value="Genomic_DNA"/>
</dbReference>
<dbReference type="SUPFAM" id="SSF49344">
    <property type="entry name" value="CBD9-like"/>
    <property type="match status" value="1"/>
</dbReference>
<dbReference type="GO" id="GO:0030246">
    <property type="term" value="F:carbohydrate binding"/>
    <property type="evidence" value="ECO:0007669"/>
    <property type="project" value="InterPro"/>
</dbReference>
<proteinExistence type="predicted"/>
<dbReference type="STRING" id="320787.CA2015_2448"/>
<organism evidence="2 3">
    <name type="scientific">Cyclobacterium amurskyense</name>
    <dbReference type="NCBI Taxonomy" id="320787"/>
    <lineage>
        <taxon>Bacteria</taxon>
        <taxon>Pseudomonadati</taxon>
        <taxon>Bacteroidota</taxon>
        <taxon>Cytophagia</taxon>
        <taxon>Cytophagales</taxon>
        <taxon>Cyclobacteriaceae</taxon>
        <taxon>Cyclobacterium</taxon>
    </lineage>
</organism>
<keyword evidence="3" id="KW-1185">Reference proteome</keyword>
<dbReference type="OrthoDB" id="6394136at2"/>
<dbReference type="KEGG" id="camu:CA2015_2448"/>
<feature type="domain" description="Carbohydrate-binding" evidence="1">
    <location>
        <begin position="46"/>
        <end position="228"/>
    </location>
</feature>
<evidence type="ECO:0000313" key="3">
    <source>
        <dbReference type="Proteomes" id="UP000036520"/>
    </source>
</evidence>
<protein>
    <recommendedName>
        <fullName evidence="1">Carbohydrate-binding domain-containing protein</fullName>
    </recommendedName>
</protein>
<dbReference type="Proteomes" id="UP000036520">
    <property type="component" value="Chromosome"/>
</dbReference>
<dbReference type="GO" id="GO:0016052">
    <property type="term" value="P:carbohydrate catabolic process"/>
    <property type="evidence" value="ECO:0007669"/>
    <property type="project" value="InterPro"/>
</dbReference>
<evidence type="ECO:0000313" key="2">
    <source>
        <dbReference type="EMBL" id="AKP51860.1"/>
    </source>
</evidence>